<dbReference type="KEGG" id="ath:AT5G15570"/>
<evidence type="ECO:0000259" key="6">
    <source>
        <dbReference type="SMART" id="SM00576"/>
    </source>
</evidence>
<dbReference type="AlphaFoldDB" id="A0A178UC64"/>
<dbReference type="GO" id="GO:0046982">
    <property type="term" value="F:protein heterodimerization activity"/>
    <property type="evidence" value="ECO:0007669"/>
    <property type="project" value="InterPro"/>
</dbReference>
<comment type="subcellular location">
    <subcellularLocation>
        <location evidence="1">Nucleus</location>
    </subcellularLocation>
</comment>
<gene>
    <name evidence="7" type="ordered locus">At5g15570</name>
    <name evidence="8" type="ordered locus">AXX17_At5g15100</name>
</gene>
<feature type="region of interest" description="Disordered" evidence="5">
    <location>
        <begin position="360"/>
        <end position="381"/>
    </location>
</feature>
<comment type="caution">
    <text evidence="8">The sequence shown here is derived from an EMBL/GenBank/DDBJ whole genome shotgun (WGS) entry which is preliminary data.</text>
</comment>
<accession>A0A178UC64</accession>
<feature type="domain" description="Bromodomain associated" evidence="6">
    <location>
        <begin position="25"/>
        <end position="116"/>
    </location>
</feature>
<keyword evidence="3" id="KW-0804">Transcription</keyword>
<dbReference type="PANTHER" id="PTHR46338:SF10">
    <property type="entry name" value="BROMODOMAIN TRANSCRIPTION FACTOR"/>
    <property type="match status" value="1"/>
</dbReference>
<evidence type="ECO:0000256" key="2">
    <source>
        <dbReference type="ARBA" id="ARBA00023015"/>
    </source>
</evidence>
<evidence type="ECO:0000256" key="4">
    <source>
        <dbReference type="ARBA" id="ARBA00023242"/>
    </source>
</evidence>
<dbReference type="Proteomes" id="UP000078284">
    <property type="component" value="Chromosome 5"/>
</dbReference>
<dbReference type="OMA" id="RFPFNRG"/>
<dbReference type="GeneID" id="831410"/>
<name>A0A178UC64_ARATH</name>
<sequence>MINGGGEGGSQRRELQGKRSMSRGNDFAYALARMATAQICESVEINSYQESSQSREGLRFSSFQETALETLTDVVIQYIQNIGKTAQFYVNMAGRVESNALDIVQALEDLGSGLGFDGAHDVEHCLADSGVVKDIIRYTGEAEEIPFVYSLPRFPFNRGKRPAPSFSDIGVEPPDEHIPVWLPAFPETKMSNGSEEINVDKIERDVQSRDNGSSLMSVQQSVDVDRLKVQKSMDQKDVQKPIEEPEGNPFLAAPIWVGEKNVSLSRVVCPSELRKEEISTNHLPEKHMSMSHHIPALEAYALSDKINDKNRLAGMEDEQKRDGARTQGALLRFKIGTRKASECWKINQCLEEKGWFKEDGNKREKKVEREEKSESIDADVK</sequence>
<dbReference type="Araport" id="AT5G15570"/>
<dbReference type="ExpressionAtlas" id="A0A178UC64">
    <property type="expression patterns" value="baseline and differential"/>
</dbReference>
<dbReference type="InterPro" id="IPR009072">
    <property type="entry name" value="Histone-fold"/>
</dbReference>
<organism evidence="8 9">
    <name type="scientific">Arabidopsis thaliana</name>
    <name type="common">Mouse-ear cress</name>
    <dbReference type="NCBI Taxonomy" id="3702"/>
    <lineage>
        <taxon>Eukaryota</taxon>
        <taxon>Viridiplantae</taxon>
        <taxon>Streptophyta</taxon>
        <taxon>Embryophyta</taxon>
        <taxon>Tracheophyta</taxon>
        <taxon>Spermatophyta</taxon>
        <taxon>Magnoliopsida</taxon>
        <taxon>eudicotyledons</taxon>
        <taxon>Gunneridae</taxon>
        <taxon>Pentapetalae</taxon>
        <taxon>rosids</taxon>
        <taxon>malvids</taxon>
        <taxon>Brassicales</taxon>
        <taxon>Brassicaceae</taxon>
        <taxon>Camelineae</taxon>
        <taxon>Arabidopsis</taxon>
    </lineage>
</organism>
<evidence type="ECO:0000256" key="3">
    <source>
        <dbReference type="ARBA" id="ARBA00023163"/>
    </source>
</evidence>
<evidence type="ECO:0000313" key="9">
    <source>
        <dbReference type="Proteomes" id="UP000078284"/>
    </source>
</evidence>
<reference evidence="9" key="1">
    <citation type="journal article" date="2016" name="Proc. Natl. Acad. Sci. U.S.A.">
        <title>Chromosome-level assembly of Arabidopsis thaliana Ler reveals the extent of translocation and inversion polymorphisms.</title>
        <authorList>
            <person name="Zapata L."/>
            <person name="Ding J."/>
            <person name="Willing E.M."/>
            <person name="Hartwig B."/>
            <person name="Bezdan D."/>
            <person name="Jiao W.B."/>
            <person name="Patel V."/>
            <person name="Velikkakam James G."/>
            <person name="Koornneef M."/>
            <person name="Ossowski S."/>
            <person name="Schneeberger K."/>
        </authorList>
    </citation>
    <scope>NUCLEOTIDE SEQUENCE [LARGE SCALE GENOMIC DNA]</scope>
    <source>
        <strain evidence="9">cv. Landsberg erecta</strain>
    </source>
</reference>
<dbReference type="GO" id="GO:0005669">
    <property type="term" value="C:transcription factor TFIID complex"/>
    <property type="evidence" value="ECO:0007669"/>
    <property type="project" value="InterPro"/>
</dbReference>
<dbReference type="Pfam" id="PF07524">
    <property type="entry name" value="Bromo_TP"/>
    <property type="match status" value="1"/>
</dbReference>
<dbReference type="SMART" id="SM00576">
    <property type="entry name" value="BTP"/>
    <property type="match status" value="1"/>
</dbReference>
<proteinExistence type="predicted"/>
<evidence type="ECO:0000256" key="1">
    <source>
        <dbReference type="ARBA" id="ARBA00004123"/>
    </source>
</evidence>
<dbReference type="PANTHER" id="PTHR46338">
    <property type="entry name" value="TRANSCRIPTION INITIATION FACTOR TFIID SUBUNIT 8"/>
    <property type="match status" value="1"/>
</dbReference>
<evidence type="ECO:0000313" key="8">
    <source>
        <dbReference type="EMBL" id="OAO91373.1"/>
    </source>
</evidence>
<dbReference type="Gene3D" id="1.10.20.10">
    <property type="entry name" value="Histone, subunit A"/>
    <property type="match status" value="1"/>
</dbReference>
<dbReference type="InterPro" id="IPR006565">
    <property type="entry name" value="BTP"/>
</dbReference>
<feature type="region of interest" description="Disordered" evidence="5">
    <location>
        <begin position="1"/>
        <end position="21"/>
    </location>
</feature>
<keyword evidence="4" id="KW-0539">Nucleus</keyword>
<keyword evidence="2" id="KW-0805">Transcription regulation</keyword>
<dbReference type="EMBL" id="LUHQ01000005">
    <property type="protein sequence ID" value="OAO91373.1"/>
    <property type="molecule type" value="Genomic_DNA"/>
</dbReference>
<dbReference type="CDD" id="cd00076">
    <property type="entry name" value="HFD_SF"/>
    <property type="match status" value="1"/>
</dbReference>
<protein>
    <recommendedName>
        <fullName evidence="6">Bromodomain associated domain-containing protein</fullName>
    </recommendedName>
</protein>
<evidence type="ECO:0000313" key="7">
    <source>
        <dbReference type="Araport" id="AT5G15570"/>
    </source>
</evidence>
<dbReference type="InterPro" id="IPR037818">
    <property type="entry name" value="TAF8"/>
</dbReference>
<evidence type="ECO:0000256" key="5">
    <source>
        <dbReference type="SAM" id="MobiDB-lite"/>
    </source>
</evidence>